<dbReference type="InterPro" id="IPR007995">
    <property type="entry name" value="DUF742"/>
</dbReference>
<dbReference type="Pfam" id="PF05331">
    <property type="entry name" value="DUF742"/>
    <property type="match status" value="1"/>
</dbReference>
<evidence type="ECO:0000313" key="2">
    <source>
        <dbReference type="Proteomes" id="UP000640489"/>
    </source>
</evidence>
<organism evidence="1 2">
    <name type="scientific">Nocardioides islandensis</name>
    <dbReference type="NCBI Taxonomy" id="433663"/>
    <lineage>
        <taxon>Bacteria</taxon>
        <taxon>Bacillati</taxon>
        <taxon>Actinomycetota</taxon>
        <taxon>Actinomycetes</taxon>
        <taxon>Propionibacteriales</taxon>
        <taxon>Nocardioidaceae</taxon>
        <taxon>Nocardioides</taxon>
    </lineage>
</organism>
<accession>A0A930VGC3</accession>
<dbReference type="AlphaFoldDB" id="A0A930VGC3"/>
<gene>
    <name evidence="1" type="ORF">ISU07_18315</name>
</gene>
<protein>
    <submittedName>
        <fullName evidence="1">DUF742 domain-containing protein</fullName>
    </submittedName>
</protein>
<dbReference type="RefSeq" id="WP_194708282.1">
    <property type="nucleotide sequence ID" value="NZ_JADKPN010000013.1"/>
</dbReference>
<dbReference type="Proteomes" id="UP000640489">
    <property type="component" value="Unassembled WGS sequence"/>
</dbReference>
<dbReference type="EMBL" id="JADKPN010000013">
    <property type="protein sequence ID" value="MBF4765091.1"/>
    <property type="molecule type" value="Genomic_DNA"/>
</dbReference>
<evidence type="ECO:0000313" key="1">
    <source>
        <dbReference type="EMBL" id="MBF4765091.1"/>
    </source>
</evidence>
<reference evidence="1" key="1">
    <citation type="submission" date="2020-11" db="EMBL/GenBank/DDBJ databases">
        <title>Nocardioides sp. nov., isolated from Soil of Cynanchum wilfordii Hemsley rhizosphere.</title>
        <authorList>
            <person name="Lee J.-S."/>
            <person name="Suh M.K."/>
            <person name="Kim J.-S."/>
        </authorList>
    </citation>
    <scope>NUCLEOTIDE SEQUENCE</scope>
    <source>
        <strain evidence="1">KCTC 19275</strain>
    </source>
</reference>
<proteinExistence type="predicted"/>
<keyword evidence="2" id="KW-1185">Reference proteome</keyword>
<name>A0A930VGC3_9ACTN</name>
<dbReference type="PANTHER" id="PTHR36221">
    <property type="entry name" value="DUF742 DOMAIN-CONTAINING PROTEIN"/>
    <property type="match status" value="1"/>
</dbReference>
<dbReference type="PANTHER" id="PTHR36221:SF1">
    <property type="entry name" value="DUF742 DOMAIN-CONTAINING PROTEIN"/>
    <property type="match status" value="1"/>
</dbReference>
<comment type="caution">
    <text evidence="1">The sequence shown here is derived from an EMBL/GenBank/DDBJ whole genome shotgun (WGS) entry which is preliminary data.</text>
</comment>
<sequence length="128" mass="14170">MSLTEPDPWGRYSDEEPAARIVRPYTITAGRTKSTVELPMEATLRLQPSAREREWGSDLQGRIVEVCDNKSVAEVSAAVKMPIGVVRVLLGDLVEQGHVGVQATLNDSSSHDERLDLIERTLRGLRAF</sequence>